<feature type="transmembrane region" description="Helical" evidence="1">
    <location>
        <begin position="147"/>
        <end position="176"/>
    </location>
</feature>
<sequence>MKVTNETKIYIPYSIVIASIVPIFIISLLFPSFPVTDFDIWLDNFIDNYLLGQIGLWSSLHPFSTKIIANYVNIFGPVFGLIISYLFIKKTTISINDLDKKNIYKNTFGIMIILLFDIGFVCINYFLSSDFMQHRGSFLLFGQYILFFTIPASIWFLSYAAIISLNFLIFSVFHFFHCKNHHQKQ</sequence>
<gene>
    <name evidence="2" type="ORF">BDD30_4537</name>
</gene>
<name>A0ABX9SGI3_9GAMM</name>
<comment type="caution">
    <text evidence="2">The sequence shown here is derived from an EMBL/GenBank/DDBJ whole genome shotgun (WGS) entry which is preliminary data.</text>
</comment>
<keyword evidence="3" id="KW-1185">Reference proteome</keyword>
<dbReference type="Proteomes" id="UP000280955">
    <property type="component" value="Unassembled WGS sequence"/>
</dbReference>
<keyword evidence="1" id="KW-0812">Transmembrane</keyword>
<evidence type="ECO:0000256" key="1">
    <source>
        <dbReference type="SAM" id="Phobius"/>
    </source>
</evidence>
<dbReference type="RefSeq" id="WP_012776172.1">
    <property type="nucleotide sequence ID" value="NC_012961.1"/>
</dbReference>
<keyword evidence="1" id="KW-0472">Membrane</keyword>
<proteinExistence type="predicted"/>
<protein>
    <submittedName>
        <fullName evidence="2">Uncharacterized protein</fullName>
    </submittedName>
</protein>
<dbReference type="EMBL" id="RBLJ01000007">
    <property type="protein sequence ID" value="RKS53995.1"/>
    <property type="molecule type" value="Genomic_DNA"/>
</dbReference>
<feature type="transmembrane region" description="Helical" evidence="1">
    <location>
        <begin position="12"/>
        <end position="33"/>
    </location>
</feature>
<reference evidence="2 3" key="1">
    <citation type="submission" date="2018-10" db="EMBL/GenBank/DDBJ databases">
        <title>Genomic Encyclopedia of Archaeal and Bacterial Type Strains, Phase II (KMG-II): from individual species to whole genera.</title>
        <authorList>
            <person name="Goeker M."/>
        </authorList>
    </citation>
    <scope>NUCLEOTIDE SEQUENCE [LARGE SCALE GENOMIC DNA]</scope>
    <source>
        <strain evidence="2 3">DSM 15149</strain>
    </source>
</reference>
<organism evidence="2 3">
    <name type="scientific">Photorhabdus asymbiotica</name>
    <dbReference type="NCBI Taxonomy" id="291112"/>
    <lineage>
        <taxon>Bacteria</taxon>
        <taxon>Pseudomonadati</taxon>
        <taxon>Pseudomonadota</taxon>
        <taxon>Gammaproteobacteria</taxon>
        <taxon>Enterobacterales</taxon>
        <taxon>Morganellaceae</taxon>
        <taxon>Photorhabdus</taxon>
    </lineage>
</organism>
<evidence type="ECO:0000313" key="3">
    <source>
        <dbReference type="Proteomes" id="UP000280955"/>
    </source>
</evidence>
<keyword evidence="1" id="KW-1133">Transmembrane helix</keyword>
<evidence type="ECO:0000313" key="2">
    <source>
        <dbReference type="EMBL" id="RKS53995.1"/>
    </source>
</evidence>
<accession>A0ABX9SGI3</accession>
<feature type="transmembrane region" description="Helical" evidence="1">
    <location>
        <begin position="108"/>
        <end position="127"/>
    </location>
</feature>
<feature type="transmembrane region" description="Helical" evidence="1">
    <location>
        <begin position="67"/>
        <end position="88"/>
    </location>
</feature>